<evidence type="ECO:0000256" key="4">
    <source>
        <dbReference type="ARBA" id="ARBA00023136"/>
    </source>
</evidence>
<keyword evidence="5" id="KW-1133">Transmembrane helix</keyword>
<comment type="subcellular location">
    <subcellularLocation>
        <location evidence="1">Membrane</location>
    </subcellularLocation>
</comment>
<evidence type="ECO:0000313" key="7">
    <source>
        <dbReference type="Proteomes" id="UP001652642"/>
    </source>
</evidence>
<evidence type="ECO:0000259" key="6">
    <source>
        <dbReference type="PROSITE" id="PS50049"/>
    </source>
</evidence>
<gene>
    <name evidence="8" type="primary">TNFSF14</name>
</gene>
<protein>
    <submittedName>
        <fullName evidence="8">Tumor necrosis factor ligand superfamily member 14</fullName>
    </submittedName>
</protein>
<dbReference type="GO" id="GO:0005615">
    <property type="term" value="C:extracellular space"/>
    <property type="evidence" value="ECO:0007669"/>
    <property type="project" value="UniProtKB-KW"/>
</dbReference>
<evidence type="ECO:0000313" key="8">
    <source>
        <dbReference type="RefSeq" id="XP_020669427.2"/>
    </source>
</evidence>
<reference evidence="8" key="2">
    <citation type="submission" date="2025-08" db="UniProtKB">
        <authorList>
            <consortium name="RefSeq"/>
        </authorList>
    </citation>
    <scope>IDENTIFICATION</scope>
</reference>
<dbReference type="PANTHER" id="PTHR11471:SF34">
    <property type="entry name" value="TUMOR NECROSIS FACTOR LIGAND SUPERFAMILY MEMBER 14"/>
    <property type="match status" value="1"/>
</dbReference>
<dbReference type="CDD" id="cd00184">
    <property type="entry name" value="TNF"/>
    <property type="match status" value="1"/>
</dbReference>
<dbReference type="Proteomes" id="UP001652642">
    <property type="component" value="Chromosome 2"/>
</dbReference>
<evidence type="ECO:0000256" key="5">
    <source>
        <dbReference type="SAM" id="Phobius"/>
    </source>
</evidence>
<dbReference type="CTD" id="8740"/>
<dbReference type="GO" id="GO:0005164">
    <property type="term" value="F:tumor necrosis factor receptor binding"/>
    <property type="evidence" value="ECO:0007669"/>
    <property type="project" value="InterPro"/>
</dbReference>
<accession>A0A6J0V991</accession>
<dbReference type="OrthoDB" id="6116320at2759"/>
<feature type="domain" description="THD" evidence="6">
    <location>
        <begin position="134"/>
        <end position="277"/>
    </location>
</feature>
<dbReference type="AlphaFoldDB" id="A0A6J0V991"/>
<sequence>MWASHSLERITQAAGKRQTCLLSSPFQSSATTDGSSIYCVMEAGTAYPSVFVVDAPSQRDGPFVPPVPRSQKKGQRAQVLLWILVLLMLTAVVVQGYFLISFRKELDKATVTQEAVEASYEKFAQGHSPPTGKPAAHLTLGSSVNMAMNRGLLWEYKDGSAFLQDMGYKDGSLICNKSGLYYIYSKLYLGYPSCPTTNPLLTHSICKRTSNYPKEIVLLTNNILSCNWDSHRDWRHNSFLAGIVQLEEKEEVFVKVSQSQLVRVKDDSKSYFGAFMI</sequence>
<dbReference type="GO" id="GO:0006955">
    <property type="term" value="P:immune response"/>
    <property type="evidence" value="ECO:0007669"/>
    <property type="project" value="InterPro"/>
</dbReference>
<dbReference type="KEGG" id="pvt:110090192"/>
<dbReference type="GO" id="GO:0005125">
    <property type="term" value="F:cytokine activity"/>
    <property type="evidence" value="ECO:0007669"/>
    <property type="project" value="UniProtKB-KW"/>
</dbReference>
<keyword evidence="4 5" id="KW-0472">Membrane</keyword>
<organism evidence="7 8">
    <name type="scientific">Pogona vitticeps</name>
    <name type="common">central bearded dragon</name>
    <dbReference type="NCBI Taxonomy" id="103695"/>
    <lineage>
        <taxon>Eukaryota</taxon>
        <taxon>Metazoa</taxon>
        <taxon>Chordata</taxon>
        <taxon>Craniata</taxon>
        <taxon>Vertebrata</taxon>
        <taxon>Euteleostomi</taxon>
        <taxon>Lepidosauria</taxon>
        <taxon>Squamata</taxon>
        <taxon>Bifurcata</taxon>
        <taxon>Unidentata</taxon>
        <taxon>Episquamata</taxon>
        <taxon>Toxicofera</taxon>
        <taxon>Iguania</taxon>
        <taxon>Acrodonta</taxon>
        <taxon>Agamidae</taxon>
        <taxon>Amphibolurinae</taxon>
        <taxon>Pogona</taxon>
    </lineage>
</organism>
<dbReference type="InterPro" id="IPR008983">
    <property type="entry name" value="Tumour_necrosis_fac-like_dom"/>
</dbReference>
<dbReference type="InterPro" id="IPR006052">
    <property type="entry name" value="TNF_dom"/>
</dbReference>
<dbReference type="RefSeq" id="XP_020669427.2">
    <property type="nucleotide sequence ID" value="XM_020813768.2"/>
</dbReference>
<name>A0A6J0V991_9SAUR</name>
<dbReference type="PRINTS" id="PR01234">
    <property type="entry name" value="TNECROSISFCT"/>
</dbReference>
<reference evidence="7" key="1">
    <citation type="submission" date="2025-05" db="UniProtKB">
        <authorList>
            <consortium name="RefSeq"/>
        </authorList>
    </citation>
    <scope>NUCLEOTIDE SEQUENCE [LARGE SCALE GENOMIC DNA]</scope>
</reference>
<dbReference type="Gene3D" id="2.60.120.40">
    <property type="match status" value="1"/>
</dbReference>
<feature type="transmembrane region" description="Helical" evidence="5">
    <location>
        <begin position="79"/>
        <end position="100"/>
    </location>
</feature>
<evidence type="ECO:0000256" key="2">
    <source>
        <dbReference type="ARBA" id="ARBA00008670"/>
    </source>
</evidence>
<dbReference type="GO" id="GO:0016020">
    <property type="term" value="C:membrane"/>
    <property type="evidence" value="ECO:0007669"/>
    <property type="project" value="UniProtKB-SubCell"/>
</dbReference>
<evidence type="ECO:0000256" key="1">
    <source>
        <dbReference type="ARBA" id="ARBA00004370"/>
    </source>
</evidence>
<keyword evidence="7" id="KW-1185">Reference proteome</keyword>
<dbReference type="SUPFAM" id="SSF49842">
    <property type="entry name" value="TNF-like"/>
    <property type="match status" value="1"/>
</dbReference>
<dbReference type="SMART" id="SM00207">
    <property type="entry name" value="TNF"/>
    <property type="match status" value="1"/>
</dbReference>
<dbReference type="Pfam" id="PF00229">
    <property type="entry name" value="TNF"/>
    <property type="match status" value="1"/>
</dbReference>
<dbReference type="PROSITE" id="PS50049">
    <property type="entry name" value="THD_2"/>
    <property type="match status" value="1"/>
</dbReference>
<dbReference type="InterPro" id="IPR006053">
    <property type="entry name" value="TNF"/>
</dbReference>
<proteinExistence type="inferred from homology"/>
<dbReference type="InParanoid" id="A0A6J0V991"/>
<comment type="similarity">
    <text evidence="2">Belongs to the tumor necrosis factor family.</text>
</comment>
<keyword evidence="3" id="KW-0202">Cytokine</keyword>
<keyword evidence="5" id="KW-0812">Transmembrane</keyword>
<dbReference type="GeneID" id="110090192"/>
<dbReference type="PANTHER" id="PTHR11471">
    <property type="entry name" value="TUMOR NECROSIS FACTOR FAMILY MEMBER"/>
    <property type="match status" value="1"/>
</dbReference>
<evidence type="ECO:0000256" key="3">
    <source>
        <dbReference type="ARBA" id="ARBA00022514"/>
    </source>
</evidence>